<dbReference type="InterPro" id="IPR025662">
    <property type="entry name" value="Sigma_54_int_dom_ATP-bd_1"/>
</dbReference>
<dbReference type="PROSITE" id="PS00676">
    <property type="entry name" value="SIGMA54_INTERACT_2"/>
    <property type="match status" value="1"/>
</dbReference>
<dbReference type="PRINTS" id="PR01590">
    <property type="entry name" value="HTHFIS"/>
</dbReference>
<feature type="transmembrane region" description="Helical" evidence="8">
    <location>
        <begin position="196"/>
        <end position="215"/>
    </location>
</feature>
<keyword evidence="8" id="KW-0812">Transmembrane</keyword>
<keyword evidence="7" id="KW-0175">Coiled coil</keyword>
<feature type="transmembrane region" description="Helical" evidence="8">
    <location>
        <begin position="448"/>
        <end position="469"/>
    </location>
</feature>
<dbReference type="Gene3D" id="3.40.50.300">
    <property type="entry name" value="P-loop containing nucleotide triphosphate hydrolases"/>
    <property type="match status" value="1"/>
</dbReference>
<dbReference type="FunFam" id="3.40.50.300:FF:000006">
    <property type="entry name" value="DNA-binding transcriptional regulator NtrC"/>
    <property type="match status" value="1"/>
</dbReference>
<evidence type="ECO:0000256" key="1">
    <source>
        <dbReference type="ARBA" id="ARBA00022741"/>
    </source>
</evidence>
<dbReference type="Gene3D" id="3.30.450.40">
    <property type="match status" value="1"/>
</dbReference>
<keyword evidence="8" id="KW-0472">Membrane</keyword>
<feature type="coiled-coil region" evidence="7">
    <location>
        <begin position="642"/>
        <end position="669"/>
    </location>
</feature>
<dbReference type="Gene3D" id="1.10.10.60">
    <property type="entry name" value="Homeodomain-like"/>
    <property type="match status" value="1"/>
</dbReference>
<feature type="domain" description="Sigma-54 factor interaction" evidence="9">
    <location>
        <begin position="691"/>
        <end position="920"/>
    </location>
</feature>
<keyword evidence="8" id="KW-1133">Transmembrane helix</keyword>
<evidence type="ECO:0000256" key="7">
    <source>
        <dbReference type="SAM" id="Coils"/>
    </source>
</evidence>
<dbReference type="Pfam" id="PF00158">
    <property type="entry name" value="Sigma54_activat"/>
    <property type="match status" value="1"/>
</dbReference>
<dbReference type="InterPro" id="IPR058031">
    <property type="entry name" value="AAA_lid_NorR"/>
</dbReference>
<feature type="transmembrane region" description="Helical" evidence="8">
    <location>
        <begin position="418"/>
        <end position="442"/>
    </location>
</feature>
<dbReference type="Proteomes" id="UP000317243">
    <property type="component" value="Unassembled WGS sequence"/>
</dbReference>
<keyword evidence="2" id="KW-0067">ATP-binding</keyword>
<feature type="transmembrane region" description="Helical" evidence="8">
    <location>
        <begin position="384"/>
        <end position="406"/>
    </location>
</feature>
<keyword evidence="11" id="KW-1185">Reference proteome</keyword>
<dbReference type="FunFam" id="1.10.8.60:FF:000014">
    <property type="entry name" value="DNA-binding transcriptional regulator NtrC"/>
    <property type="match status" value="1"/>
</dbReference>
<feature type="transmembrane region" description="Helical" evidence="8">
    <location>
        <begin position="349"/>
        <end position="372"/>
    </location>
</feature>
<keyword evidence="6" id="KW-0804">Transcription</keyword>
<name>A0A5C5X3R4_9PLAN</name>
<accession>A0A5C5X3R4</accession>
<sequence length="1012" mass="113055">MDVFRQSTIRFRMIFSLAAFSVLYGLVVLWYVPTQPALPFNCLVSNDDQFERPGAEIRYVADEDRWKGNIPEVGDHIIELGGRRIHSFVDFVRVQREWRNLTVGSEGTIEFGLDPSEEKYAGNLSVVEYPDKSRYVKCWLLRSGDERPLETWVPLIPQPISGISMVLFWFVLQMFVVVIGGVAYWNRPFDQPVRTFFALASVTTFAFLGGSHWWVIASSPFLISVFAISGCFLPAVLLNFFVVYPFPARFYRRHRGACLVAMYGIPLVVSAVLTTLIAMTWFLTADWGTGPFAESLEAVFRNVVRELMPFLRRAAQVAVLFAVVCFAGCVGLLVQSVRSTRNALEANQVRSILGAALFSLIPVAYTVYLWFFHPVEFALGWARLPMFLASVAFMFAYAVGIAKYKLLLVDQMVSRGVWYYSLSLALVLMFCALIAIGAVTALHQDLAIFGRTIPLVLVLMISVLVLTWTRDALQRNLDRHFFSEKYQFDKALKRMNSVVTGVLEPEQVSASLLDSCRDVLHVGEAALYLRKSERSVFRMLIASGRSNFPVQVVLEEEVFSALEMNRVWQRTPHASSPLQELIRRLGAEAIHGLEIQGALAGILVLGAKPTHKSYSAEDVAFVTAMARVASIALHCATVQKDVSRLNQDLKLKIEKISDQERQLSALQKELGAMSTSTTPVTEAKTFHRAGIVGTGEAMSTLLDTVRKVAASDSSVLIRGESGTGKELLARSLHENSLRSSGPLVSVHCAALSPTLLESELFGHVKGAFTDAREDKQGRFQLADGGTLFLDEIGDISLEVQVKLLRVLQERAFEPVGGTKSVSVDVRVVAATHRDIEQLIEDGKFREDLFYRLNVISLEVPPLRHRREDLYELSRHFLKRAAEKASKQVVGFDDSVRKVLERYDWPGNIRELQNVIERAVVLAEDRFVHVEDLPEELSQSAPRSRSVQLPKSLGSVTVPHSSVARRTAGDSEAEASQLREALDQCQGNKAEAARMLGMPRSTFFSKLKKYKIV</sequence>
<gene>
    <name evidence="10" type="primary">zraR_1</name>
    <name evidence="10" type="ORF">KOR42_01270</name>
</gene>
<keyword evidence="4" id="KW-0238">DNA-binding</keyword>
<reference evidence="10 11" key="1">
    <citation type="submission" date="2019-02" db="EMBL/GenBank/DDBJ databases">
        <title>Deep-cultivation of Planctomycetes and their phenomic and genomic characterization uncovers novel biology.</title>
        <authorList>
            <person name="Wiegand S."/>
            <person name="Jogler M."/>
            <person name="Boedeker C."/>
            <person name="Pinto D."/>
            <person name="Vollmers J."/>
            <person name="Rivas-Marin E."/>
            <person name="Kohn T."/>
            <person name="Peeters S.H."/>
            <person name="Heuer A."/>
            <person name="Rast P."/>
            <person name="Oberbeckmann S."/>
            <person name="Bunk B."/>
            <person name="Jeske O."/>
            <person name="Meyerdierks A."/>
            <person name="Storesund J.E."/>
            <person name="Kallscheuer N."/>
            <person name="Luecker S."/>
            <person name="Lage O.M."/>
            <person name="Pohl T."/>
            <person name="Merkel B.J."/>
            <person name="Hornburger P."/>
            <person name="Mueller R.-W."/>
            <person name="Bruemmer F."/>
            <person name="Labrenz M."/>
            <person name="Spormann A.M."/>
            <person name="Op Den Camp H."/>
            <person name="Overmann J."/>
            <person name="Amann R."/>
            <person name="Jetten M.S.M."/>
            <person name="Mascher T."/>
            <person name="Medema M.H."/>
            <person name="Devos D.P."/>
            <person name="Kaster A.-K."/>
            <person name="Ovreas L."/>
            <person name="Rohde M."/>
            <person name="Galperin M.Y."/>
            <person name="Jogler C."/>
        </authorList>
    </citation>
    <scope>NUCLEOTIDE SEQUENCE [LARGE SCALE GENOMIC DNA]</scope>
    <source>
        <strain evidence="10 11">KOR42</strain>
    </source>
</reference>
<dbReference type="PROSITE" id="PS00675">
    <property type="entry name" value="SIGMA54_INTERACT_1"/>
    <property type="match status" value="1"/>
</dbReference>
<evidence type="ECO:0000313" key="10">
    <source>
        <dbReference type="EMBL" id="TWT56772.1"/>
    </source>
</evidence>
<feature type="transmembrane region" description="Helical" evidence="8">
    <location>
        <begin position="12"/>
        <end position="32"/>
    </location>
</feature>
<evidence type="ECO:0000256" key="5">
    <source>
        <dbReference type="ARBA" id="ARBA00023159"/>
    </source>
</evidence>
<comment type="caution">
    <text evidence="10">The sequence shown here is derived from an EMBL/GenBank/DDBJ whole genome shotgun (WGS) entry which is preliminary data.</text>
</comment>
<dbReference type="Gene3D" id="1.10.8.60">
    <property type="match status" value="1"/>
</dbReference>
<protein>
    <submittedName>
        <fullName evidence="10">Transcriptional regulatory protein ZraR</fullName>
    </submittedName>
</protein>
<dbReference type="SMART" id="SM00382">
    <property type="entry name" value="AAA"/>
    <property type="match status" value="1"/>
</dbReference>
<dbReference type="InterPro" id="IPR009057">
    <property type="entry name" value="Homeodomain-like_sf"/>
</dbReference>
<keyword evidence="3" id="KW-0805">Transcription regulation</keyword>
<evidence type="ECO:0000256" key="2">
    <source>
        <dbReference type="ARBA" id="ARBA00022840"/>
    </source>
</evidence>
<feature type="transmembrane region" description="Helical" evidence="8">
    <location>
        <begin position="160"/>
        <end position="184"/>
    </location>
</feature>
<dbReference type="SUPFAM" id="SSF46689">
    <property type="entry name" value="Homeodomain-like"/>
    <property type="match status" value="1"/>
</dbReference>
<dbReference type="InterPro" id="IPR027417">
    <property type="entry name" value="P-loop_NTPase"/>
</dbReference>
<dbReference type="CDD" id="cd00009">
    <property type="entry name" value="AAA"/>
    <property type="match status" value="1"/>
</dbReference>
<dbReference type="PROSITE" id="PS00688">
    <property type="entry name" value="SIGMA54_INTERACT_3"/>
    <property type="match status" value="1"/>
</dbReference>
<dbReference type="InterPro" id="IPR003593">
    <property type="entry name" value="AAA+_ATPase"/>
</dbReference>
<evidence type="ECO:0000259" key="9">
    <source>
        <dbReference type="PROSITE" id="PS50045"/>
    </source>
</evidence>
<dbReference type="InterPro" id="IPR002078">
    <property type="entry name" value="Sigma_54_int"/>
</dbReference>
<feature type="transmembrane region" description="Helical" evidence="8">
    <location>
        <begin position="221"/>
        <end position="244"/>
    </location>
</feature>
<dbReference type="InterPro" id="IPR029016">
    <property type="entry name" value="GAF-like_dom_sf"/>
</dbReference>
<dbReference type="SUPFAM" id="SSF52540">
    <property type="entry name" value="P-loop containing nucleoside triphosphate hydrolases"/>
    <property type="match status" value="1"/>
</dbReference>
<dbReference type="GO" id="GO:0006355">
    <property type="term" value="P:regulation of DNA-templated transcription"/>
    <property type="evidence" value="ECO:0007669"/>
    <property type="project" value="InterPro"/>
</dbReference>
<dbReference type="GO" id="GO:0005524">
    <property type="term" value="F:ATP binding"/>
    <property type="evidence" value="ECO:0007669"/>
    <property type="project" value="UniProtKB-KW"/>
</dbReference>
<dbReference type="GO" id="GO:0043565">
    <property type="term" value="F:sequence-specific DNA binding"/>
    <property type="evidence" value="ECO:0007669"/>
    <property type="project" value="InterPro"/>
</dbReference>
<dbReference type="EMBL" id="SIHI01000001">
    <property type="protein sequence ID" value="TWT56772.1"/>
    <property type="molecule type" value="Genomic_DNA"/>
</dbReference>
<dbReference type="PANTHER" id="PTHR32071">
    <property type="entry name" value="TRANSCRIPTIONAL REGULATORY PROTEIN"/>
    <property type="match status" value="1"/>
</dbReference>
<dbReference type="InterPro" id="IPR025943">
    <property type="entry name" value="Sigma_54_int_dom_ATP-bd_2"/>
</dbReference>
<organism evidence="10 11">
    <name type="scientific">Thalassoglobus neptunius</name>
    <dbReference type="NCBI Taxonomy" id="1938619"/>
    <lineage>
        <taxon>Bacteria</taxon>
        <taxon>Pseudomonadati</taxon>
        <taxon>Planctomycetota</taxon>
        <taxon>Planctomycetia</taxon>
        <taxon>Planctomycetales</taxon>
        <taxon>Planctomycetaceae</taxon>
        <taxon>Thalassoglobus</taxon>
    </lineage>
</organism>
<evidence type="ECO:0000313" key="11">
    <source>
        <dbReference type="Proteomes" id="UP000317243"/>
    </source>
</evidence>
<evidence type="ECO:0000256" key="3">
    <source>
        <dbReference type="ARBA" id="ARBA00023015"/>
    </source>
</evidence>
<evidence type="ECO:0000256" key="6">
    <source>
        <dbReference type="ARBA" id="ARBA00023163"/>
    </source>
</evidence>
<proteinExistence type="predicted"/>
<dbReference type="Pfam" id="PF25601">
    <property type="entry name" value="AAA_lid_14"/>
    <property type="match status" value="1"/>
</dbReference>
<dbReference type="AlphaFoldDB" id="A0A5C5X3R4"/>
<dbReference type="RefSeq" id="WP_197440735.1">
    <property type="nucleotide sequence ID" value="NZ_SIHI01000001.1"/>
</dbReference>
<feature type="transmembrane region" description="Helical" evidence="8">
    <location>
        <begin position="314"/>
        <end position="337"/>
    </location>
</feature>
<evidence type="ECO:0000256" key="8">
    <source>
        <dbReference type="SAM" id="Phobius"/>
    </source>
</evidence>
<evidence type="ECO:0000256" key="4">
    <source>
        <dbReference type="ARBA" id="ARBA00023125"/>
    </source>
</evidence>
<dbReference type="PROSITE" id="PS50045">
    <property type="entry name" value="SIGMA54_INTERACT_4"/>
    <property type="match status" value="1"/>
</dbReference>
<feature type="transmembrane region" description="Helical" evidence="8">
    <location>
        <begin position="256"/>
        <end position="283"/>
    </location>
</feature>
<keyword evidence="5" id="KW-0010">Activator</keyword>
<dbReference type="SUPFAM" id="SSF55781">
    <property type="entry name" value="GAF domain-like"/>
    <property type="match status" value="1"/>
</dbReference>
<dbReference type="Pfam" id="PF02954">
    <property type="entry name" value="HTH_8"/>
    <property type="match status" value="1"/>
</dbReference>
<dbReference type="InterPro" id="IPR002197">
    <property type="entry name" value="HTH_Fis"/>
</dbReference>
<dbReference type="InterPro" id="IPR025944">
    <property type="entry name" value="Sigma_54_int_dom_CS"/>
</dbReference>
<keyword evidence="1" id="KW-0547">Nucleotide-binding</keyword>